<feature type="region of interest" description="Disordered" evidence="1">
    <location>
        <begin position="123"/>
        <end position="157"/>
    </location>
</feature>
<feature type="region of interest" description="Disordered" evidence="1">
    <location>
        <begin position="41"/>
        <end position="91"/>
    </location>
</feature>
<dbReference type="AlphaFoldDB" id="A0A3P6SWZ2"/>
<evidence type="ECO:0000313" key="2">
    <source>
        <dbReference type="EMBL" id="VDK77227.1"/>
    </source>
</evidence>
<dbReference type="Proteomes" id="UP000271889">
    <property type="component" value="Unassembled WGS sequence"/>
</dbReference>
<reference evidence="2 3" key="1">
    <citation type="submission" date="2018-11" db="EMBL/GenBank/DDBJ databases">
        <authorList>
            <consortium name="Pathogen Informatics"/>
        </authorList>
    </citation>
    <scope>NUCLEOTIDE SEQUENCE [LARGE SCALE GENOMIC DNA]</scope>
</reference>
<sequence length="185" mass="20544">MDVERTQSSQKVIKGTKQLLSMLPTIKLLVMNNQIFKLKPDAKTPKTEKKATAKGPNKGGVEKRSIKTCVPQQVKAASTKEKRKSSKAEALSQAEKKVNLDILNMLRRRKEKIRKAKSMSMTITNTNTNDGTTAIETSTSKESTESTMKPPAHSLGTKDDKEELKVRLQFIFCVQSVLAFTASTM</sequence>
<accession>A0A3P6SWZ2</accession>
<feature type="compositionally biased region" description="Basic and acidic residues" evidence="1">
    <location>
        <begin position="41"/>
        <end position="51"/>
    </location>
</feature>
<evidence type="ECO:0000256" key="1">
    <source>
        <dbReference type="SAM" id="MobiDB-lite"/>
    </source>
</evidence>
<dbReference type="EMBL" id="UYRV01025315">
    <property type="protein sequence ID" value="VDK77227.1"/>
    <property type="molecule type" value="Genomic_DNA"/>
</dbReference>
<keyword evidence="3" id="KW-1185">Reference proteome</keyword>
<proteinExistence type="predicted"/>
<name>A0A3P6SWZ2_CYLGO</name>
<organism evidence="2 3">
    <name type="scientific">Cylicostephanus goldi</name>
    <name type="common">Nematode worm</name>
    <dbReference type="NCBI Taxonomy" id="71465"/>
    <lineage>
        <taxon>Eukaryota</taxon>
        <taxon>Metazoa</taxon>
        <taxon>Ecdysozoa</taxon>
        <taxon>Nematoda</taxon>
        <taxon>Chromadorea</taxon>
        <taxon>Rhabditida</taxon>
        <taxon>Rhabditina</taxon>
        <taxon>Rhabditomorpha</taxon>
        <taxon>Strongyloidea</taxon>
        <taxon>Strongylidae</taxon>
        <taxon>Cylicostephanus</taxon>
    </lineage>
</organism>
<protein>
    <submittedName>
        <fullName evidence="2">Uncharacterized protein</fullName>
    </submittedName>
</protein>
<evidence type="ECO:0000313" key="3">
    <source>
        <dbReference type="Proteomes" id="UP000271889"/>
    </source>
</evidence>
<gene>
    <name evidence="2" type="ORF">CGOC_LOCUS7326</name>
</gene>
<feature type="compositionally biased region" description="Low complexity" evidence="1">
    <location>
        <begin position="124"/>
        <end position="147"/>
    </location>
</feature>